<comment type="caution">
    <text evidence="2">The sequence shown here is derived from an EMBL/GenBank/DDBJ whole genome shotgun (WGS) entry which is preliminary data.</text>
</comment>
<organism evidence="2 3">
    <name type="scientific">Leptospira gomenensis</name>
    <dbReference type="NCBI Taxonomy" id="2484974"/>
    <lineage>
        <taxon>Bacteria</taxon>
        <taxon>Pseudomonadati</taxon>
        <taxon>Spirochaetota</taxon>
        <taxon>Spirochaetia</taxon>
        <taxon>Leptospirales</taxon>
        <taxon>Leptospiraceae</taxon>
        <taxon>Leptospira</taxon>
    </lineage>
</organism>
<dbReference type="InterPro" id="IPR005135">
    <property type="entry name" value="Endo/exonuclease/phosphatase"/>
</dbReference>
<dbReference type="EMBL" id="RQFA01000072">
    <property type="protein sequence ID" value="TGK29500.1"/>
    <property type="molecule type" value="Genomic_DNA"/>
</dbReference>
<dbReference type="InterPro" id="IPR051916">
    <property type="entry name" value="GPI-anchor_lipid_remodeler"/>
</dbReference>
<keyword evidence="2" id="KW-0378">Hydrolase</keyword>
<dbReference type="SUPFAM" id="SSF56219">
    <property type="entry name" value="DNase I-like"/>
    <property type="match status" value="1"/>
</dbReference>
<keyword evidence="2" id="KW-0540">Nuclease</keyword>
<dbReference type="OrthoDB" id="334565at2"/>
<accession>A0A5F1Y8M4</accession>
<evidence type="ECO:0000313" key="3">
    <source>
        <dbReference type="Proteomes" id="UP000298277"/>
    </source>
</evidence>
<sequence>MSWLRKILAVLGILIGSFLILIYSITFHPDQAQPAEVRCKEDVPILKADSKIKILSWNIQYLAGKKRVFWYDVPNGDGPDTAPSREEIEETLTKIVDYIRAENPDVILLQEVHDGAKNTFGENQSERILSRIDPSYACYSEAFYWKSLFVPHPKVMGRVGMKLVTVSKFKISDGIRHALPLMPADPITTQFNLKRAILQNDFPIEGGDKFTVLNTHLDAFSQGTDTMHKQVGTIAGLLKELDLAGHYWILGGDFNLLPPGFDRKSMHPNGAFFYSDEGEIKPLFEKWNSSVPFNILNGPERTKYFTHYSNDPAIGKPDRTIDYLFYSSNVRQSSYRVDQGEKVRTISDHFPLLGTYGWKN</sequence>
<keyword evidence="3" id="KW-1185">Reference proteome</keyword>
<name>A0A5F1Y8M4_9LEPT</name>
<dbReference type="AlphaFoldDB" id="A0A5F1Y8M4"/>
<reference evidence="2" key="1">
    <citation type="journal article" date="2019" name="PLoS Negl. Trop. Dis.">
        <title>Revisiting the worldwide diversity of Leptospira species in the environment.</title>
        <authorList>
            <person name="Vincent A.T."/>
            <person name="Schiettekatte O."/>
            <person name="Bourhy P."/>
            <person name="Veyrier F.J."/>
            <person name="Picardeau M."/>
        </authorList>
    </citation>
    <scope>NUCLEOTIDE SEQUENCE [LARGE SCALE GENOMIC DNA]</scope>
    <source>
        <strain evidence="2">201800299</strain>
    </source>
</reference>
<dbReference type="RefSeq" id="WP_135591579.1">
    <property type="nucleotide sequence ID" value="NZ_RQEZ01000053.1"/>
</dbReference>
<dbReference type="GO" id="GO:0006506">
    <property type="term" value="P:GPI anchor biosynthetic process"/>
    <property type="evidence" value="ECO:0007669"/>
    <property type="project" value="TreeGrafter"/>
</dbReference>
<gene>
    <name evidence="2" type="ORF">EHQ17_16140</name>
</gene>
<dbReference type="Gene3D" id="3.60.10.10">
    <property type="entry name" value="Endonuclease/exonuclease/phosphatase"/>
    <property type="match status" value="1"/>
</dbReference>
<dbReference type="PANTHER" id="PTHR14859:SF1">
    <property type="entry name" value="PGAP2-INTERACTING PROTEIN"/>
    <property type="match status" value="1"/>
</dbReference>
<dbReference type="GO" id="GO:0016020">
    <property type="term" value="C:membrane"/>
    <property type="evidence" value="ECO:0007669"/>
    <property type="project" value="GOC"/>
</dbReference>
<protein>
    <submittedName>
        <fullName evidence="2">Endonuclease/exonuclease/phosphatase family protein</fullName>
    </submittedName>
</protein>
<keyword evidence="2" id="KW-0255">Endonuclease</keyword>
<proteinExistence type="predicted"/>
<feature type="domain" description="Endonuclease/exonuclease/phosphatase" evidence="1">
    <location>
        <begin position="55"/>
        <end position="349"/>
    </location>
</feature>
<evidence type="ECO:0000313" key="2">
    <source>
        <dbReference type="EMBL" id="TGK29500.1"/>
    </source>
</evidence>
<dbReference type="PANTHER" id="PTHR14859">
    <property type="entry name" value="CALCOFLUOR WHITE HYPERSENSITIVE PROTEIN PRECURSOR"/>
    <property type="match status" value="1"/>
</dbReference>
<dbReference type="InterPro" id="IPR036691">
    <property type="entry name" value="Endo/exonu/phosph_ase_sf"/>
</dbReference>
<dbReference type="GO" id="GO:0004519">
    <property type="term" value="F:endonuclease activity"/>
    <property type="evidence" value="ECO:0007669"/>
    <property type="project" value="UniProtKB-KW"/>
</dbReference>
<keyword evidence="2" id="KW-0269">Exonuclease</keyword>
<evidence type="ECO:0000259" key="1">
    <source>
        <dbReference type="Pfam" id="PF03372"/>
    </source>
</evidence>
<dbReference type="Pfam" id="PF03372">
    <property type="entry name" value="Exo_endo_phos"/>
    <property type="match status" value="1"/>
</dbReference>
<dbReference type="GO" id="GO:0004527">
    <property type="term" value="F:exonuclease activity"/>
    <property type="evidence" value="ECO:0007669"/>
    <property type="project" value="UniProtKB-KW"/>
</dbReference>
<dbReference type="Proteomes" id="UP000298277">
    <property type="component" value="Unassembled WGS sequence"/>
</dbReference>